<comment type="cofactor">
    <cofactor evidence="1">
        <name>FAD</name>
        <dbReference type="ChEBI" id="CHEBI:57692"/>
    </cofactor>
</comment>
<reference evidence="9" key="1">
    <citation type="journal article" date="2021" name="Genome Biol. Evol.">
        <title>The assembled and annotated genome of the fairy-ring fungus Marasmius oreades.</title>
        <authorList>
            <person name="Hiltunen M."/>
            <person name="Ament-Velasquez S.L."/>
            <person name="Johannesson H."/>
        </authorList>
    </citation>
    <scope>NUCLEOTIDE SEQUENCE</scope>
    <source>
        <strain evidence="9">03SP1</strain>
    </source>
</reference>
<keyword evidence="5" id="KW-0274">FAD</keyword>
<organism evidence="9 10">
    <name type="scientific">Marasmius oreades</name>
    <name type="common">fairy-ring Marasmius</name>
    <dbReference type="NCBI Taxonomy" id="181124"/>
    <lineage>
        <taxon>Eukaryota</taxon>
        <taxon>Fungi</taxon>
        <taxon>Dikarya</taxon>
        <taxon>Basidiomycota</taxon>
        <taxon>Agaricomycotina</taxon>
        <taxon>Agaricomycetes</taxon>
        <taxon>Agaricomycetidae</taxon>
        <taxon>Agaricales</taxon>
        <taxon>Marasmiineae</taxon>
        <taxon>Marasmiaceae</taxon>
        <taxon>Marasmius</taxon>
    </lineage>
</organism>
<dbReference type="PANTHER" id="PTHR11552:SF201">
    <property type="entry name" value="GLUCOSE-METHANOL-CHOLINE OXIDOREDUCTASE N-TERMINAL DOMAIN-CONTAINING PROTEIN"/>
    <property type="match status" value="1"/>
</dbReference>
<dbReference type="RefSeq" id="XP_043010860.1">
    <property type="nucleotide sequence ID" value="XM_043152773.1"/>
</dbReference>
<dbReference type="KEGG" id="more:E1B28_007990"/>
<protein>
    <submittedName>
        <fullName evidence="9">Dehydrogenase str4</fullName>
    </submittedName>
</protein>
<dbReference type="GO" id="GO:0016491">
    <property type="term" value="F:oxidoreductase activity"/>
    <property type="evidence" value="ECO:0007669"/>
    <property type="project" value="UniProtKB-KW"/>
</dbReference>
<evidence type="ECO:0000313" key="10">
    <source>
        <dbReference type="Proteomes" id="UP001049176"/>
    </source>
</evidence>
<dbReference type="Gene3D" id="3.50.50.60">
    <property type="entry name" value="FAD/NAD(P)-binding domain"/>
    <property type="match status" value="1"/>
</dbReference>
<evidence type="ECO:0000313" key="9">
    <source>
        <dbReference type="EMBL" id="KAG7094390.1"/>
    </source>
</evidence>
<comment type="similarity">
    <text evidence="2">Belongs to the GMC oxidoreductase family.</text>
</comment>
<gene>
    <name evidence="9" type="primary">STR4</name>
    <name evidence="9" type="ORF">E1B28_007990</name>
</gene>
<keyword evidence="10" id="KW-1185">Reference proteome</keyword>
<keyword evidence="6" id="KW-0560">Oxidoreductase</keyword>
<evidence type="ECO:0000256" key="7">
    <source>
        <dbReference type="ARBA" id="ARBA00023180"/>
    </source>
</evidence>
<dbReference type="Pfam" id="PF13450">
    <property type="entry name" value="NAD_binding_8"/>
    <property type="match status" value="1"/>
</dbReference>
<evidence type="ECO:0000256" key="8">
    <source>
        <dbReference type="SAM" id="SignalP"/>
    </source>
</evidence>
<feature type="signal peptide" evidence="8">
    <location>
        <begin position="1"/>
        <end position="21"/>
    </location>
</feature>
<name>A0A9P7S3E9_9AGAR</name>
<dbReference type="OrthoDB" id="269227at2759"/>
<keyword evidence="4 8" id="KW-0732">Signal</keyword>
<evidence type="ECO:0000256" key="3">
    <source>
        <dbReference type="ARBA" id="ARBA00022630"/>
    </source>
</evidence>
<proteinExistence type="inferred from homology"/>
<comment type="caution">
    <text evidence="9">The sequence shown here is derived from an EMBL/GenBank/DDBJ whole genome shotgun (WGS) entry which is preliminary data.</text>
</comment>
<evidence type="ECO:0000256" key="5">
    <source>
        <dbReference type="ARBA" id="ARBA00022827"/>
    </source>
</evidence>
<evidence type="ECO:0000256" key="6">
    <source>
        <dbReference type="ARBA" id="ARBA00023002"/>
    </source>
</evidence>
<dbReference type="GeneID" id="66077066"/>
<dbReference type="SUPFAM" id="SSF51905">
    <property type="entry name" value="FAD/NAD(P)-binding domain"/>
    <property type="match status" value="1"/>
</dbReference>
<feature type="chain" id="PRO_5040111807" evidence="8">
    <location>
        <begin position="22"/>
        <end position="69"/>
    </location>
</feature>
<keyword evidence="3" id="KW-0285">Flavoprotein</keyword>
<accession>A0A9P7S3E9</accession>
<evidence type="ECO:0000256" key="1">
    <source>
        <dbReference type="ARBA" id="ARBA00001974"/>
    </source>
</evidence>
<dbReference type="InterPro" id="IPR036188">
    <property type="entry name" value="FAD/NAD-bd_sf"/>
</dbReference>
<dbReference type="InterPro" id="IPR012132">
    <property type="entry name" value="GMC_OxRdtase"/>
</dbReference>
<sequence>MPSTARKTWFSLTFLVAQCFGAFFDDISVLPQHSYDFIVVGGGTAGLVVANRLSENPKVSVLVIEAGVS</sequence>
<dbReference type="GO" id="GO:0050660">
    <property type="term" value="F:flavin adenine dinucleotide binding"/>
    <property type="evidence" value="ECO:0007669"/>
    <property type="project" value="InterPro"/>
</dbReference>
<dbReference type="Proteomes" id="UP001049176">
    <property type="component" value="Chromosome 4"/>
</dbReference>
<dbReference type="PANTHER" id="PTHR11552">
    <property type="entry name" value="GLUCOSE-METHANOL-CHOLINE GMC OXIDOREDUCTASE"/>
    <property type="match status" value="1"/>
</dbReference>
<dbReference type="AlphaFoldDB" id="A0A9P7S3E9"/>
<dbReference type="EMBL" id="CM032184">
    <property type="protein sequence ID" value="KAG7094390.1"/>
    <property type="molecule type" value="Genomic_DNA"/>
</dbReference>
<evidence type="ECO:0000256" key="2">
    <source>
        <dbReference type="ARBA" id="ARBA00010790"/>
    </source>
</evidence>
<keyword evidence="7" id="KW-0325">Glycoprotein</keyword>
<evidence type="ECO:0000256" key="4">
    <source>
        <dbReference type="ARBA" id="ARBA00022729"/>
    </source>
</evidence>